<keyword evidence="5 11" id="KW-0285">Flavoprotein</keyword>
<dbReference type="InterPro" id="IPR020595">
    <property type="entry name" value="MnmG-rel_CS"/>
</dbReference>
<accession>A0A8J6J433</accession>
<evidence type="ECO:0000256" key="5">
    <source>
        <dbReference type="ARBA" id="ARBA00022630"/>
    </source>
</evidence>
<dbReference type="GO" id="GO:0030488">
    <property type="term" value="P:tRNA methylation"/>
    <property type="evidence" value="ECO:0007669"/>
    <property type="project" value="TreeGrafter"/>
</dbReference>
<comment type="caution">
    <text evidence="11">Lacks conserved residue(s) required for the propagation of feature annotation.</text>
</comment>
<dbReference type="GO" id="GO:0050660">
    <property type="term" value="F:flavin adenine dinucleotide binding"/>
    <property type="evidence" value="ECO:0007669"/>
    <property type="project" value="UniProtKB-UniRule"/>
</dbReference>
<dbReference type="Proteomes" id="UP000602260">
    <property type="component" value="Unassembled WGS sequence"/>
</dbReference>
<comment type="subcellular location">
    <subcellularLocation>
        <location evidence="11">Cytoplasm</location>
    </subcellularLocation>
</comment>
<evidence type="ECO:0000256" key="7">
    <source>
        <dbReference type="ARBA" id="ARBA00022827"/>
    </source>
</evidence>
<dbReference type="Gene3D" id="1.10.10.1800">
    <property type="entry name" value="tRNA uridine 5-carboxymethylaminomethyl modification enzyme MnmG/GidA"/>
    <property type="match status" value="1"/>
</dbReference>
<evidence type="ECO:0000313" key="13">
    <source>
        <dbReference type="EMBL" id="MBC5717260.1"/>
    </source>
</evidence>
<reference evidence="13" key="1">
    <citation type="submission" date="2020-08" db="EMBL/GenBank/DDBJ databases">
        <title>Genome public.</title>
        <authorList>
            <person name="Liu C."/>
            <person name="Sun Q."/>
        </authorList>
    </citation>
    <scope>NUCLEOTIDE SEQUENCE</scope>
    <source>
        <strain evidence="13">BX5</strain>
    </source>
</reference>
<dbReference type="SUPFAM" id="SSF51905">
    <property type="entry name" value="FAD/NAD(P)-binding domain"/>
    <property type="match status" value="1"/>
</dbReference>
<dbReference type="InterPro" id="IPR044920">
    <property type="entry name" value="MnmG_C_subdom_sf"/>
</dbReference>
<dbReference type="Pfam" id="PF21680">
    <property type="entry name" value="GIDA_C_1st"/>
    <property type="match status" value="1"/>
</dbReference>
<organism evidence="13 14">
    <name type="scientific">Flintibacter faecis</name>
    <dbReference type="NCBI Taxonomy" id="2763047"/>
    <lineage>
        <taxon>Bacteria</taxon>
        <taxon>Bacillati</taxon>
        <taxon>Bacillota</taxon>
        <taxon>Clostridia</taxon>
        <taxon>Eubacteriales</taxon>
        <taxon>Flintibacter</taxon>
    </lineage>
</organism>
<evidence type="ECO:0000256" key="8">
    <source>
        <dbReference type="ARBA" id="ARBA00023027"/>
    </source>
</evidence>
<sequence length="628" mass="69304">MNTYFAGQFDVAVVGAGHAGIEAALACARMGLRTLCFTVNLDAVGNMPCNPAIGGTGKGHLVRELDALGGEMGRAADKACIQYRLLNRGKGPAVWSLRAQADRRAYQQVMKHTLELQENLWVKQAEVVDLRTDGQGAVSAVVTHTGAEYTVRAAVIATGTYLGGRTIVGDVVRDSGPDGLAAALPLTRRLVELGLSIRRFKTGTPPRVNARSVDFSKMELQPGEDEGLAFSFQTRTPPENRAVCWLTYTNADTHRIIRENLARSPLYDGTIEGVGPRYCPSIETKIVRFPDKERHQLFIEPMGLNTEELYIQGFSSSMPEQVQVEMLHTVPGLEHAEMTRCAYAIEYDCVDPTQLQPTLESKVVPGLYGAGQFNGSSGYEEAAVQGFVAGVNAALKLLGRPPMILRRDQGYIGVLVDDLVTKGTNEPYRMMTSRTEYRLLHRQDNADRRLTPIGYELGLVSKEQYEKTLAKYQAADREVRRLEHTGVAPSPALDALLEGCGETEVKNGARLADLIRRPRLSYAALAPFDPDRPALDPAVAREAEITIKYAGYIDRQLRQVEEMRRLEDRVLPRDMDYLSIHGLRMEARQKLQDIRPRNLGQASRVSGVSPADVAVLMIYLKQAENATH</sequence>
<feature type="binding site" evidence="11">
    <location>
        <begin position="275"/>
        <end position="289"/>
    </location>
    <ligand>
        <name>NAD(+)</name>
        <dbReference type="ChEBI" id="CHEBI:57540"/>
    </ligand>
</feature>
<dbReference type="Gene3D" id="1.10.150.570">
    <property type="entry name" value="GidA associated domain, C-terminal subdomain"/>
    <property type="match status" value="1"/>
</dbReference>
<dbReference type="InterPro" id="IPR026904">
    <property type="entry name" value="MnmG_C"/>
</dbReference>
<dbReference type="SMART" id="SM01228">
    <property type="entry name" value="GIDA_assoc_3"/>
    <property type="match status" value="1"/>
</dbReference>
<dbReference type="GO" id="GO:0005829">
    <property type="term" value="C:cytosol"/>
    <property type="evidence" value="ECO:0007669"/>
    <property type="project" value="TreeGrafter"/>
</dbReference>
<keyword evidence="14" id="KW-1185">Reference proteome</keyword>
<dbReference type="HAMAP" id="MF_00129">
    <property type="entry name" value="MnmG_GidA"/>
    <property type="match status" value="1"/>
</dbReference>
<evidence type="ECO:0000256" key="10">
    <source>
        <dbReference type="ARBA" id="ARBA00031800"/>
    </source>
</evidence>
<dbReference type="AlphaFoldDB" id="A0A8J6J433"/>
<evidence type="ECO:0000256" key="6">
    <source>
        <dbReference type="ARBA" id="ARBA00022694"/>
    </source>
</evidence>
<dbReference type="PANTHER" id="PTHR11806">
    <property type="entry name" value="GLUCOSE INHIBITED DIVISION PROTEIN A"/>
    <property type="match status" value="1"/>
</dbReference>
<name>A0A8J6J433_9FIRM</name>
<dbReference type="PROSITE" id="PS01280">
    <property type="entry name" value="GIDA_1"/>
    <property type="match status" value="1"/>
</dbReference>
<evidence type="ECO:0000313" key="14">
    <source>
        <dbReference type="Proteomes" id="UP000602260"/>
    </source>
</evidence>
<dbReference type="RefSeq" id="WP_186878551.1">
    <property type="nucleotide sequence ID" value="NZ_JACOPN010000005.1"/>
</dbReference>
<evidence type="ECO:0000256" key="1">
    <source>
        <dbReference type="ARBA" id="ARBA00001974"/>
    </source>
</evidence>
<comment type="function">
    <text evidence="2 11">NAD-binding protein involved in the addition of a carboxymethylaminomethyl (cmnm) group at the wobble position (U34) of certain tRNAs, forming tRNA-cmnm(5)s(2)U34.</text>
</comment>
<dbReference type="InterPro" id="IPR040131">
    <property type="entry name" value="MnmG_N"/>
</dbReference>
<proteinExistence type="inferred from homology"/>
<comment type="cofactor">
    <cofactor evidence="1 11">
        <name>FAD</name>
        <dbReference type="ChEBI" id="CHEBI:57692"/>
    </cofactor>
</comment>
<comment type="subunit">
    <text evidence="9 11">Homodimer. Heterotetramer of two MnmE and two MnmG subunits.</text>
</comment>
<evidence type="ECO:0000259" key="12">
    <source>
        <dbReference type="SMART" id="SM01228"/>
    </source>
</evidence>
<evidence type="ECO:0000256" key="3">
    <source>
        <dbReference type="ARBA" id="ARBA00007653"/>
    </source>
</evidence>
<dbReference type="InterPro" id="IPR004416">
    <property type="entry name" value="MnmG"/>
</dbReference>
<keyword evidence="11" id="KW-0963">Cytoplasm</keyword>
<evidence type="ECO:0000256" key="2">
    <source>
        <dbReference type="ARBA" id="ARBA00003717"/>
    </source>
</evidence>
<comment type="similarity">
    <text evidence="3 11">Belongs to the MnmG family.</text>
</comment>
<dbReference type="EMBL" id="JACOPN010000005">
    <property type="protein sequence ID" value="MBC5717260.1"/>
    <property type="molecule type" value="Genomic_DNA"/>
</dbReference>
<dbReference type="InterPro" id="IPR002218">
    <property type="entry name" value="MnmG-rel"/>
</dbReference>
<keyword evidence="7 11" id="KW-0274">FAD</keyword>
<dbReference type="InterPro" id="IPR049312">
    <property type="entry name" value="GIDA_C_N"/>
</dbReference>
<dbReference type="FunFam" id="1.10.150.570:FF:000001">
    <property type="entry name" value="tRNA uridine 5-carboxymethylaminomethyl modification enzyme MnmG"/>
    <property type="match status" value="1"/>
</dbReference>
<dbReference type="PRINTS" id="PR00411">
    <property type="entry name" value="PNDRDTASEI"/>
</dbReference>
<keyword evidence="6 11" id="KW-0819">tRNA processing</keyword>
<feature type="binding site" evidence="11">
    <location>
        <begin position="15"/>
        <end position="20"/>
    </location>
    <ligand>
        <name>FAD</name>
        <dbReference type="ChEBI" id="CHEBI:57692"/>
    </ligand>
</feature>
<dbReference type="GO" id="GO:0002098">
    <property type="term" value="P:tRNA wobble uridine modification"/>
    <property type="evidence" value="ECO:0007669"/>
    <property type="project" value="InterPro"/>
</dbReference>
<comment type="caution">
    <text evidence="13">The sequence shown here is derived from an EMBL/GenBank/DDBJ whole genome shotgun (WGS) entry which is preliminary data.</text>
</comment>
<dbReference type="Gene3D" id="3.50.50.60">
    <property type="entry name" value="FAD/NAD(P)-binding domain"/>
    <property type="match status" value="2"/>
</dbReference>
<protein>
    <recommendedName>
        <fullName evidence="4 11">tRNA uridine 5-carboxymethylaminomethyl modification enzyme MnmG</fullName>
    </recommendedName>
    <alternativeName>
        <fullName evidence="10 11">Glucose-inhibited division protein A</fullName>
    </alternativeName>
</protein>
<dbReference type="NCBIfam" id="TIGR00136">
    <property type="entry name" value="mnmG_gidA"/>
    <property type="match status" value="1"/>
</dbReference>
<evidence type="ECO:0000256" key="4">
    <source>
        <dbReference type="ARBA" id="ARBA00020461"/>
    </source>
</evidence>
<evidence type="ECO:0000256" key="9">
    <source>
        <dbReference type="ARBA" id="ARBA00025948"/>
    </source>
</evidence>
<dbReference type="InterPro" id="IPR047001">
    <property type="entry name" value="MnmG_C_subdom"/>
</dbReference>
<dbReference type="FunFam" id="3.50.50.60:FF:000002">
    <property type="entry name" value="tRNA uridine 5-carboxymethylaminomethyl modification enzyme MnmG"/>
    <property type="match status" value="1"/>
</dbReference>
<dbReference type="Pfam" id="PF13932">
    <property type="entry name" value="SAM_GIDA_C"/>
    <property type="match status" value="1"/>
</dbReference>
<keyword evidence="8 11" id="KW-0520">NAD</keyword>
<feature type="domain" description="tRNA uridine 5-carboxymethylaminomethyl modification enzyme C-terminal subdomain" evidence="12">
    <location>
        <begin position="547"/>
        <end position="618"/>
    </location>
</feature>
<evidence type="ECO:0000256" key="11">
    <source>
        <dbReference type="HAMAP-Rule" id="MF_00129"/>
    </source>
</evidence>
<dbReference type="PANTHER" id="PTHR11806:SF0">
    <property type="entry name" value="PROTEIN MTO1 HOMOLOG, MITOCHONDRIAL"/>
    <property type="match status" value="1"/>
</dbReference>
<dbReference type="Pfam" id="PF01134">
    <property type="entry name" value="GIDA"/>
    <property type="match status" value="1"/>
</dbReference>
<gene>
    <name evidence="11 13" type="primary">mnmG</name>
    <name evidence="11" type="synonym">gidA</name>
    <name evidence="13" type="ORF">H8S55_08015</name>
</gene>
<dbReference type="InterPro" id="IPR036188">
    <property type="entry name" value="FAD/NAD-bd_sf"/>
</dbReference>